<accession>A0A1E3PP36</accession>
<dbReference type="EMBL" id="KV454408">
    <property type="protein sequence ID" value="ODQ66682.1"/>
    <property type="molecule type" value="Genomic_DNA"/>
</dbReference>
<proteinExistence type="inferred from homology"/>
<dbReference type="GO" id="GO:0060090">
    <property type="term" value="F:molecular adaptor activity"/>
    <property type="evidence" value="ECO:0007669"/>
    <property type="project" value="TreeGrafter"/>
</dbReference>
<dbReference type="GO" id="GO:0030295">
    <property type="term" value="F:protein kinase activator activity"/>
    <property type="evidence" value="ECO:0007669"/>
    <property type="project" value="TreeGrafter"/>
</dbReference>
<dbReference type="AlphaFoldDB" id="A0A1E3PP36"/>
<keyword evidence="4 6" id="KW-0072">Autophagy</keyword>
<dbReference type="PANTHER" id="PTHR28005:SF1">
    <property type="entry name" value="AUTOPHAGY-RELATED PROTEIN 17"/>
    <property type="match status" value="1"/>
</dbReference>
<dbReference type="PANTHER" id="PTHR28005">
    <property type="entry name" value="AUTOPHAGY-RELATED PROTEIN 17"/>
    <property type="match status" value="1"/>
</dbReference>
<reference evidence="8 9" key="1">
    <citation type="journal article" date="2016" name="Proc. Natl. Acad. Sci. U.S.A.">
        <title>Comparative genomics of biotechnologically important yeasts.</title>
        <authorList>
            <person name="Riley R."/>
            <person name="Haridas S."/>
            <person name="Wolfe K.H."/>
            <person name="Lopes M.R."/>
            <person name="Hittinger C.T."/>
            <person name="Goeker M."/>
            <person name="Salamov A.A."/>
            <person name="Wisecaver J.H."/>
            <person name="Long T.M."/>
            <person name="Calvey C.H."/>
            <person name="Aerts A.L."/>
            <person name="Barry K.W."/>
            <person name="Choi C."/>
            <person name="Clum A."/>
            <person name="Coughlan A.Y."/>
            <person name="Deshpande S."/>
            <person name="Douglass A.P."/>
            <person name="Hanson S.J."/>
            <person name="Klenk H.-P."/>
            <person name="LaButti K.M."/>
            <person name="Lapidus A."/>
            <person name="Lindquist E.A."/>
            <person name="Lipzen A.M."/>
            <person name="Meier-Kolthoff J.P."/>
            <person name="Ohm R.A."/>
            <person name="Otillar R.P."/>
            <person name="Pangilinan J.L."/>
            <person name="Peng Y."/>
            <person name="Rokas A."/>
            <person name="Rosa C.A."/>
            <person name="Scheuner C."/>
            <person name="Sibirny A.A."/>
            <person name="Slot J.C."/>
            <person name="Stielow J.B."/>
            <person name="Sun H."/>
            <person name="Kurtzman C.P."/>
            <person name="Blackwell M."/>
            <person name="Grigoriev I.V."/>
            <person name="Jeffries T.W."/>
        </authorList>
    </citation>
    <scope>NUCLEOTIDE SEQUENCE [LARGE SCALE GENOMIC DNA]</scope>
    <source>
        <strain evidence="8 9">DSM 6958</strain>
    </source>
</reference>
<dbReference type="GO" id="GO:1990316">
    <property type="term" value="C:Atg1/ULK1 kinase complex"/>
    <property type="evidence" value="ECO:0007669"/>
    <property type="project" value="TreeGrafter"/>
</dbReference>
<evidence type="ECO:0000256" key="5">
    <source>
        <dbReference type="ARBA" id="ARBA00023136"/>
    </source>
</evidence>
<dbReference type="GO" id="GO:0034727">
    <property type="term" value="P:piecemeal microautophagy of the nucleus"/>
    <property type="evidence" value="ECO:0007669"/>
    <property type="project" value="TreeGrafter"/>
</dbReference>
<organism evidence="8 9">
    <name type="scientific">Nadsonia fulvescens var. elongata DSM 6958</name>
    <dbReference type="NCBI Taxonomy" id="857566"/>
    <lineage>
        <taxon>Eukaryota</taxon>
        <taxon>Fungi</taxon>
        <taxon>Dikarya</taxon>
        <taxon>Ascomycota</taxon>
        <taxon>Saccharomycotina</taxon>
        <taxon>Dipodascomycetes</taxon>
        <taxon>Dipodascales</taxon>
        <taxon>Dipodascales incertae sedis</taxon>
        <taxon>Nadsonia</taxon>
    </lineage>
</organism>
<evidence type="ECO:0000313" key="9">
    <source>
        <dbReference type="Proteomes" id="UP000095009"/>
    </source>
</evidence>
<protein>
    <recommendedName>
        <fullName evidence="2 6">Autophagy-related protein 17</fullName>
    </recommendedName>
</protein>
<keyword evidence="9" id="KW-1185">Reference proteome</keyword>
<comment type="function">
    <text evidence="6">Autophagy-specific protein that functions in response to autophagy-inducing signals as a scaffold to recruit other ATG proteins to organize preautophagosomal structure (PAS) formation. Modulates the timing and magnitude of the autophagy response, such as the size of the sequestering vesicles. Plays particularly a role in pexophagy and nucleophagy.</text>
</comment>
<evidence type="ECO:0000313" key="8">
    <source>
        <dbReference type="EMBL" id="ODQ66682.1"/>
    </source>
</evidence>
<keyword evidence="3 6" id="KW-0963">Cytoplasm</keyword>
<dbReference type="GO" id="GO:0000045">
    <property type="term" value="P:autophagosome assembly"/>
    <property type="evidence" value="ECO:0007669"/>
    <property type="project" value="TreeGrafter"/>
</dbReference>
<evidence type="ECO:0000256" key="1">
    <source>
        <dbReference type="ARBA" id="ARBA00006259"/>
    </source>
</evidence>
<dbReference type="InterPro" id="IPR007240">
    <property type="entry name" value="Atg17"/>
</dbReference>
<dbReference type="Pfam" id="PF04108">
    <property type="entry name" value="ATG17_like"/>
    <property type="match status" value="1"/>
</dbReference>
<evidence type="ECO:0000259" key="7">
    <source>
        <dbReference type="Pfam" id="PF04108"/>
    </source>
</evidence>
<dbReference type="STRING" id="857566.A0A1E3PP36"/>
<evidence type="ECO:0000256" key="6">
    <source>
        <dbReference type="RuleBase" id="RU368080"/>
    </source>
</evidence>
<dbReference type="InterPro" id="IPR045326">
    <property type="entry name" value="ATG17-like_dom"/>
</dbReference>
<evidence type="ECO:0000256" key="4">
    <source>
        <dbReference type="ARBA" id="ARBA00023006"/>
    </source>
</evidence>
<comment type="subcellular location">
    <subcellularLocation>
        <location evidence="6">Cytoplasm</location>
    </subcellularLocation>
    <subcellularLocation>
        <location evidence="6">Preautophagosomal structure membrane</location>
        <topology evidence="6">Peripheral membrane protein</topology>
    </subcellularLocation>
</comment>
<keyword evidence="5" id="KW-0472">Membrane</keyword>
<evidence type="ECO:0000256" key="3">
    <source>
        <dbReference type="ARBA" id="ARBA00022490"/>
    </source>
</evidence>
<dbReference type="GO" id="GO:0000422">
    <property type="term" value="P:autophagy of mitochondrion"/>
    <property type="evidence" value="ECO:0007669"/>
    <property type="project" value="TreeGrafter"/>
</dbReference>
<gene>
    <name evidence="8" type="ORF">NADFUDRAFT_50592</name>
</gene>
<dbReference type="OrthoDB" id="1937984at2759"/>
<sequence>MEKVLGWLQEAKESLSKAGAVCNGANSYLSATRHKMEQSAILWSKAEFLYSSISDQLVVMRSVKSAMEGSHRSSFKNLESTLADLDTIDVQLASVLKRLEETDLDPALNEFRDYSVLNLRSFVDEDSIEKLRSSIRDAIDQVQESQTNLKLSIVNLSKDLDTFFQSINVLDEPQDDQVRQLHINVADIEQNAQAMAMLLESLARHFDQCTKAVELMKRDGSNNLESEEEREELLELVEVLQSDAEEVNGVLVELDSRLITIEESEMSVTEYLKKANEVYGKAVAIFETFDAFGSTSLQNYQIVIQDFDESRKQHNKVFHFLQMEMKSLVEYYDHFLGSYKTMILEIRRRGSYESKLSAIISDAEDKINRVIREEQKSRKSFLDEHGEFLPSDLWPGLSESPQIFRLVMPETLPIPVLASHYISQIFGKKK</sequence>
<dbReference type="GO" id="GO:0034045">
    <property type="term" value="C:phagophore assembly site membrane"/>
    <property type="evidence" value="ECO:0007669"/>
    <property type="project" value="UniProtKB-SubCell"/>
</dbReference>
<feature type="domain" description="Autophagy protein ATG17-like" evidence="7">
    <location>
        <begin position="14"/>
        <end position="389"/>
    </location>
</feature>
<dbReference type="Proteomes" id="UP000095009">
    <property type="component" value="Unassembled WGS sequence"/>
</dbReference>
<comment type="similarity">
    <text evidence="1 6">Belongs to the ATG17 family.</text>
</comment>
<evidence type="ECO:0000256" key="2">
    <source>
        <dbReference type="ARBA" id="ARBA00013806"/>
    </source>
</evidence>
<name>A0A1E3PP36_9ASCO</name>